<reference evidence="3" key="1">
    <citation type="journal article" date="2011" name="J. Bacteriol.">
        <title>Genome sequences of eight morphologically diverse alphaproteobacteria.</title>
        <authorList>
            <consortium name="US DOE Joint Genome Institute"/>
            <person name="Brown P.J."/>
            <person name="Kysela D.T."/>
            <person name="Buechlein A."/>
            <person name="Hemmerich C."/>
            <person name="Brun Y.V."/>
        </authorList>
    </citation>
    <scope>NUCLEOTIDE SEQUENCE [LARGE SCALE GENOMIC DNA]</scope>
    <source>
        <strain evidence="3">ATCC 51888 / DSM 1869 / NCIB 11706 / TK 0415</strain>
    </source>
</reference>
<gene>
    <name evidence="2" type="ordered locus">Hden_0891</name>
</gene>
<proteinExistence type="predicted"/>
<feature type="compositionally biased region" description="Low complexity" evidence="1">
    <location>
        <begin position="114"/>
        <end position="126"/>
    </location>
</feature>
<keyword evidence="3" id="KW-1185">Reference proteome</keyword>
<organism evidence="2 3">
    <name type="scientific">Hyphomicrobium denitrificans (strain ATCC 51888 / DSM 1869 / NCIMB 11706 / TK 0415)</name>
    <dbReference type="NCBI Taxonomy" id="582899"/>
    <lineage>
        <taxon>Bacteria</taxon>
        <taxon>Pseudomonadati</taxon>
        <taxon>Pseudomonadota</taxon>
        <taxon>Alphaproteobacteria</taxon>
        <taxon>Hyphomicrobiales</taxon>
        <taxon>Hyphomicrobiaceae</taxon>
        <taxon>Hyphomicrobium</taxon>
    </lineage>
</organism>
<dbReference type="AlphaFoldDB" id="D8JUB8"/>
<dbReference type="Proteomes" id="UP000002033">
    <property type="component" value="Chromosome"/>
</dbReference>
<sequence length="269" mass="28802">MSVPLRSSAFETYSIYDEDDLYTTEFELDAGERIGGPVARANDVLAWCTSLAIIVGGAWVFTHDDGALLRRMPDLAARVSSAIAGLIPASAVPDEIVASRPLVSALQQPPQAVEAPVPLPEATPVTEAPPIKSEPMESPAANTPSESDAGSPDAYRARAEAVGLNPDISRSLLMRFSARDFENARIAIERAVAKTPDGGVFVWPRQRKPKDALFQVKFVEGAGPDCRRYVVTVTMDNWTTTASPMEKCGVPKIGAQVAANASKQKRAKP</sequence>
<name>D8JUB8_HYPDA</name>
<dbReference type="HOGENOM" id="CLU_1033559_0_0_5"/>
<accession>D8JUB8</accession>
<dbReference type="KEGG" id="hdn:Hden_0891"/>
<protein>
    <submittedName>
        <fullName evidence="2">Uncharacterized protein</fullName>
    </submittedName>
</protein>
<feature type="region of interest" description="Disordered" evidence="1">
    <location>
        <begin position="114"/>
        <end position="153"/>
    </location>
</feature>
<evidence type="ECO:0000256" key="1">
    <source>
        <dbReference type="SAM" id="MobiDB-lite"/>
    </source>
</evidence>
<dbReference type="EMBL" id="CP002083">
    <property type="protein sequence ID" value="ADJ22708.1"/>
    <property type="molecule type" value="Genomic_DNA"/>
</dbReference>
<dbReference type="RefSeq" id="WP_013214923.1">
    <property type="nucleotide sequence ID" value="NC_014313.1"/>
</dbReference>
<evidence type="ECO:0000313" key="2">
    <source>
        <dbReference type="EMBL" id="ADJ22708.1"/>
    </source>
</evidence>
<evidence type="ECO:0000313" key="3">
    <source>
        <dbReference type="Proteomes" id="UP000002033"/>
    </source>
</evidence>
<dbReference type="OrthoDB" id="7931429at2"/>